<evidence type="ECO:0000313" key="2">
    <source>
        <dbReference type="Proteomes" id="UP000036681"/>
    </source>
</evidence>
<dbReference type="SMART" id="SM01048">
    <property type="entry name" value="C6"/>
    <property type="match status" value="1"/>
</dbReference>
<dbReference type="InterPro" id="IPR002601">
    <property type="entry name" value="C6_domain"/>
</dbReference>
<accession>A0A0M3IVF1</accession>
<name>A0A0M3IVF1_ASCLU</name>
<sequence length="110" mass="11752">MLPDTAACARCAMPTIGNVNMIGFKQGNIIMDAEEINGCKYIEITCMNDASTLFVMILSMANETLASGDGSASIIFECNNASEWQTANGTVVPGIICVAEGYAFLYFFQA</sequence>
<dbReference type="Pfam" id="PF01681">
    <property type="entry name" value="C6"/>
    <property type="match status" value="1"/>
</dbReference>
<keyword evidence="2" id="KW-1185">Reference proteome</keyword>
<organism evidence="2 3">
    <name type="scientific">Ascaris lumbricoides</name>
    <name type="common">Giant roundworm</name>
    <dbReference type="NCBI Taxonomy" id="6252"/>
    <lineage>
        <taxon>Eukaryota</taxon>
        <taxon>Metazoa</taxon>
        <taxon>Ecdysozoa</taxon>
        <taxon>Nematoda</taxon>
        <taxon>Chromadorea</taxon>
        <taxon>Rhabditida</taxon>
        <taxon>Spirurina</taxon>
        <taxon>Ascaridomorpha</taxon>
        <taxon>Ascaridoidea</taxon>
        <taxon>Ascarididae</taxon>
        <taxon>Ascaris</taxon>
    </lineage>
</organism>
<proteinExistence type="predicted"/>
<dbReference type="AlphaFoldDB" id="A0A0M3IVF1"/>
<dbReference type="Proteomes" id="UP000036681">
    <property type="component" value="Unplaced"/>
</dbReference>
<evidence type="ECO:0000259" key="1">
    <source>
        <dbReference type="SMART" id="SM01048"/>
    </source>
</evidence>
<protein>
    <submittedName>
        <fullName evidence="3">C6 domain-containing protein</fullName>
    </submittedName>
</protein>
<feature type="domain" description="C6" evidence="1">
    <location>
        <begin position="8"/>
        <end position="97"/>
    </location>
</feature>
<reference evidence="3" key="1">
    <citation type="submission" date="2017-02" db="UniProtKB">
        <authorList>
            <consortium name="WormBaseParasite"/>
        </authorList>
    </citation>
    <scope>IDENTIFICATION</scope>
</reference>
<evidence type="ECO:0000313" key="3">
    <source>
        <dbReference type="WBParaSite" id="ALUE_0002272901-mRNA-1"/>
    </source>
</evidence>
<dbReference type="WBParaSite" id="ALUE_0002272901-mRNA-1">
    <property type="protein sequence ID" value="ALUE_0002272901-mRNA-1"/>
    <property type="gene ID" value="ALUE_0002272901"/>
</dbReference>